<organism evidence="1 2">
    <name type="scientific">Candidatus Sulfuritelmatomonas gaucii</name>
    <dbReference type="NCBI Taxonomy" id="2043161"/>
    <lineage>
        <taxon>Bacteria</taxon>
        <taxon>Pseudomonadati</taxon>
        <taxon>Acidobacteriota</taxon>
        <taxon>Terriglobia</taxon>
        <taxon>Terriglobales</taxon>
        <taxon>Acidobacteriaceae</taxon>
        <taxon>Candidatus Sulfuritelmatomonas</taxon>
    </lineage>
</organism>
<sequence>MGAVRLSNLLQFRRLSKAVI</sequence>
<dbReference type="EMBL" id="OKRB01000130">
    <property type="protein sequence ID" value="SPE28944.1"/>
    <property type="molecule type" value="Genomic_DNA"/>
</dbReference>
<evidence type="ECO:0000313" key="1">
    <source>
        <dbReference type="EMBL" id="SPE28944.1"/>
    </source>
</evidence>
<proteinExistence type="predicted"/>
<gene>
    <name evidence="1" type="ORF">SBA5_70055</name>
</gene>
<dbReference type="Proteomes" id="UP000239735">
    <property type="component" value="Unassembled WGS sequence"/>
</dbReference>
<accession>A0A2N9M0E3</accession>
<name>A0A2N9M0E3_9BACT</name>
<dbReference type="AlphaFoldDB" id="A0A2N9M0E3"/>
<reference evidence="2" key="1">
    <citation type="submission" date="2018-02" db="EMBL/GenBank/DDBJ databases">
        <authorList>
            <person name="Hausmann B."/>
        </authorList>
    </citation>
    <scope>NUCLEOTIDE SEQUENCE [LARGE SCALE GENOMIC DNA]</scope>
    <source>
        <strain evidence="2">Peat soil MAG SbA5</strain>
    </source>
</reference>
<evidence type="ECO:0000313" key="2">
    <source>
        <dbReference type="Proteomes" id="UP000239735"/>
    </source>
</evidence>
<protein>
    <submittedName>
        <fullName evidence="1">Uncharacterized protein</fullName>
    </submittedName>
</protein>